<evidence type="ECO:0000256" key="1">
    <source>
        <dbReference type="SAM" id="Coils"/>
    </source>
</evidence>
<dbReference type="PATRIC" id="fig|1263870.3.peg.2164"/>
<feature type="coiled-coil region" evidence="1">
    <location>
        <begin position="373"/>
        <end position="443"/>
    </location>
</feature>
<gene>
    <name evidence="3" type="ORF">RSSM_02029</name>
</gene>
<dbReference type="EMBL" id="ANOH01000141">
    <property type="protein sequence ID" value="EMI56556.1"/>
    <property type="molecule type" value="Genomic_DNA"/>
</dbReference>
<keyword evidence="4" id="KW-1185">Reference proteome</keyword>
<feature type="compositionally biased region" description="Basic residues" evidence="2">
    <location>
        <begin position="1"/>
        <end position="15"/>
    </location>
</feature>
<evidence type="ECO:0000313" key="4">
    <source>
        <dbReference type="Proteomes" id="UP000011885"/>
    </source>
</evidence>
<evidence type="ECO:0000256" key="2">
    <source>
        <dbReference type="SAM" id="MobiDB-lite"/>
    </source>
</evidence>
<name>M5UFD1_9BACT</name>
<comment type="caution">
    <text evidence="3">The sequence shown here is derived from an EMBL/GenBank/DDBJ whole genome shotgun (WGS) entry which is preliminary data.</text>
</comment>
<sequence length="463" mass="51017">MSRSSRRRSRRKQPKKSIGAPKQSDALSTPLADTVSEIATAEESGNAESDLTNLDDAVCADTYADDVDIIADEVDAIADDVDTIMEIVDTVAEDADAVQSENVTPTEDVAQHEEAMYLDRNESFTEELELADDGEVFAEDPEHVSNAPATNASVMEETSVVILESLQTLLQRFDQLDGRLDGWEMHGVECPGIGQGENADADPPAGLSPEHTALQEDYLHLQSTLDEAWRTNEELRHQNEMLAAQVAESNVSQTVKASSGNDDSLSWEERKALIMRQMEEDTFDADEFVSSLSSNGGGKAVVAASEGVGDAAEPEPLPTPQEFVESLVERAERAERSLLKRDEEIGELRMLLENQSGTRDDGTAIGAAAIASMIDSDELVMEERERLQQLKNDWEDKFRQAEIEASLERAKLSRERQELAKRAQELEERLEELQREKRDNAAPAKTGRRWLAELGLVGDSEGS</sequence>
<dbReference type="AlphaFoldDB" id="M5UFD1"/>
<organism evidence="3 4">
    <name type="scientific">Rhodopirellula sallentina SM41</name>
    <dbReference type="NCBI Taxonomy" id="1263870"/>
    <lineage>
        <taxon>Bacteria</taxon>
        <taxon>Pseudomonadati</taxon>
        <taxon>Planctomycetota</taxon>
        <taxon>Planctomycetia</taxon>
        <taxon>Pirellulales</taxon>
        <taxon>Pirellulaceae</taxon>
        <taxon>Rhodopirellula</taxon>
    </lineage>
</organism>
<dbReference type="Proteomes" id="UP000011885">
    <property type="component" value="Unassembled WGS sequence"/>
</dbReference>
<feature type="region of interest" description="Disordered" evidence="2">
    <location>
        <begin position="1"/>
        <end position="30"/>
    </location>
</feature>
<protein>
    <submittedName>
        <fullName evidence="3">Uncharacterized protein</fullName>
    </submittedName>
</protein>
<dbReference type="OrthoDB" id="236804at2"/>
<reference evidence="3 4" key="1">
    <citation type="journal article" date="2013" name="Mar. Genomics">
        <title>Expression of sulfatases in Rhodopirellula baltica and the diversity of sulfatases in the genus Rhodopirellula.</title>
        <authorList>
            <person name="Wegner C.E."/>
            <person name="Richter-Heitmann T."/>
            <person name="Klindworth A."/>
            <person name="Klockow C."/>
            <person name="Richter M."/>
            <person name="Achstetter T."/>
            <person name="Glockner F.O."/>
            <person name="Harder J."/>
        </authorList>
    </citation>
    <scope>NUCLEOTIDE SEQUENCE [LARGE SCALE GENOMIC DNA]</scope>
    <source>
        <strain evidence="3 4">SM41</strain>
    </source>
</reference>
<accession>M5UFD1</accession>
<evidence type="ECO:0000313" key="3">
    <source>
        <dbReference type="EMBL" id="EMI56556.1"/>
    </source>
</evidence>
<keyword evidence="1" id="KW-0175">Coiled coil</keyword>
<proteinExistence type="predicted"/>